<evidence type="ECO:0000313" key="1">
    <source>
        <dbReference type="EMBL" id="KAA0054536.1"/>
    </source>
</evidence>
<evidence type="ECO:0008006" key="3">
    <source>
        <dbReference type="Google" id="ProtNLM"/>
    </source>
</evidence>
<comment type="caution">
    <text evidence="1">The sequence shown here is derived from an EMBL/GenBank/DDBJ whole genome shotgun (WGS) entry which is preliminary data.</text>
</comment>
<protein>
    <recommendedName>
        <fullName evidence="3">Flocculation protein FLO11-like</fullName>
    </recommendedName>
</protein>
<name>A0A5A7UJY1_CUCMM</name>
<dbReference type="AlphaFoldDB" id="A0A5A7UJY1"/>
<sequence>MIILCVVYVSNLTTAIINDYLGIALSLDFSVAQPSHEVFASRLTRGTITERPDNGQLPVISLSIKSQVDVSQSVLNQLLCHVPNIVHSMWPPRHTESNLSTRVHMPQNGLLLPHAPTSQILQMLTIESRSLSSLIKTLSRWHMIVDAPVHSLIVLMPSCIEGFLLPAFANLLIFFLWQAGGDEVV</sequence>
<organism evidence="1 2">
    <name type="scientific">Cucumis melo var. makuwa</name>
    <name type="common">Oriental melon</name>
    <dbReference type="NCBI Taxonomy" id="1194695"/>
    <lineage>
        <taxon>Eukaryota</taxon>
        <taxon>Viridiplantae</taxon>
        <taxon>Streptophyta</taxon>
        <taxon>Embryophyta</taxon>
        <taxon>Tracheophyta</taxon>
        <taxon>Spermatophyta</taxon>
        <taxon>Magnoliopsida</taxon>
        <taxon>eudicotyledons</taxon>
        <taxon>Gunneridae</taxon>
        <taxon>Pentapetalae</taxon>
        <taxon>rosids</taxon>
        <taxon>fabids</taxon>
        <taxon>Cucurbitales</taxon>
        <taxon>Cucurbitaceae</taxon>
        <taxon>Benincaseae</taxon>
        <taxon>Cucumis</taxon>
    </lineage>
</organism>
<gene>
    <name evidence="1" type="ORF">E6C27_scaffold24G003200</name>
</gene>
<evidence type="ECO:0000313" key="2">
    <source>
        <dbReference type="Proteomes" id="UP000321393"/>
    </source>
</evidence>
<dbReference type="EMBL" id="SSTE01008830">
    <property type="protein sequence ID" value="KAA0054536.1"/>
    <property type="molecule type" value="Genomic_DNA"/>
</dbReference>
<dbReference type="Proteomes" id="UP000321393">
    <property type="component" value="Unassembled WGS sequence"/>
</dbReference>
<accession>A0A5A7UJY1</accession>
<proteinExistence type="predicted"/>
<reference evidence="1 2" key="1">
    <citation type="submission" date="2019-08" db="EMBL/GenBank/DDBJ databases">
        <title>Draft genome sequences of two oriental melons (Cucumis melo L. var makuwa).</title>
        <authorList>
            <person name="Kwon S.-Y."/>
        </authorList>
    </citation>
    <scope>NUCLEOTIDE SEQUENCE [LARGE SCALE GENOMIC DNA]</scope>
    <source>
        <strain evidence="2">cv. SW 3</strain>
        <tissue evidence="1">Leaf</tissue>
    </source>
</reference>